<dbReference type="PANTHER" id="PTHR23112">
    <property type="entry name" value="G PROTEIN-COUPLED RECEPTOR 157-RELATED"/>
    <property type="match status" value="1"/>
</dbReference>
<keyword evidence="3 5" id="KW-1133">Transmembrane helix</keyword>
<evidence type="ECO:0000256" key="1">
    <source>
        <dbReference type="ARBA" id="ARBA00004141"/>
    </source>
</evidence>
<evidence type="ECO:0000256" key="2">
    <source>
        <dbReference type="ARBA" id="ARBA00022692"/>
    </source>
</evidence>
<dbReference type="PANTHER" id="PTHR23112:SF0">
    <property type="entry name" value="TRANSMEMBRANE PROTEIN 116"/>
    <property type="match status" value="1"/>
</dbReference>
<evidence type="ECO:0000313" key="6">
    <source>
        <dbReference type="EMBL" id="KIY65745.1"/>
    </source>
</evidence>
<sequence length="411" mass="45921">MTFTPLQNKLGNELWSYSSFAGAACCIVVLLIIGILHLRPESRNLLDRVSFRLMTWSLVANMIFCLFSGSIGLAHGQSWGCRISVWIIILTLHISTFLAFCIALNLHLVIVHDQNGRSAEKYYYISSVCLAMLLTLPPFIAMQYGWDEVTGGCWYAKRESMANRIKWQVATQLFWSIACSFGELVAFTTVFSRMVHRHRAFNRADSVSQHGHRHHTITYRGIIIRIALYPLASFVLNSITIACDLHNTVASNSNAPATPTTYRLRLLNDFCYGGRGVVYAVLGITDPLEALIRAAKRLYEVYSTIRTVKDSEIPMNDLNPKLATIDSKDSAEVIFRTTEVQSHSGDETRRSHILAESEDILTVRVDAPARPDSAMISTEPTVDEEGIFIGSSTTETVSEGDTSTNSFVRHI</sequence>
<evidence type="ECO:0000256" key="4">
    <source>
        <dbReference type="ARBA" id="ARBA00023136"/>
    </source>
</evidence>
<feature type="transmembrane region" description="Helical" evidence="5">
    <location>
        <begin position="122"/>
        <end position="140"/>
    </location>
</feature>
<organism evidence="6 7">
    <name type="scientific">Cylindrobasidium torrendii FP15055 ss-10</name>
    <dbReference type="NCBI Taxonomy" id="1314674"/>
    <lineage>
        <taxon>Eukaryota</taxon>
        <taxon>Fungi</taxon>
        <taxon>Dikarya</taxon>
        <taxon>Basidiomycota</taxon>
        <taxon>Agaricomycotina</taxon>
        <taxon>Agaricomycetes</taxon>
        <taxon>Agaricomycetidae</taxon>
        <taxon>Agaricales</taxon>
        <taxon>Marasmiineae</taxon>
        <taxon>Physalacriaceae</taxon>
        <taxon>Cylindrobasidium</taxon>
    </lineage>
</organism>
<protein>
    <recommendedName>
        <fullName evidence="8">G-protein coupled receptors family 2 profile 2 domain-containing protein</fullName>
    </recommendedName>
</protein>
<dbReference type="OrthoDB" id="3251871at2759"/>
<feature type="transmembrane region" description="Helical" evidence="5">
    <location>
        <begin position="20"/>
        <end position="38"/>
    </location>
</feature>
<dbReference type="STRING" id="1314674.A0A0D7B6C6"/>
<feature type="transmembrane region" description="Helical" evidence="5">
    <location>
        <begin position="173"/>
        <end position="196"/>
    </location>
</feature>
<feature type="transmembrane region" description="Helical" evidence="5">
    <location>
        <begin position="217"/>
        <end position="236"/>
    </location>
</feature>
<comment type="subcellular location">
    <subcellularLocation>
        <location evidence="1">Membrane</location>
        <topology evidence="1">Multi-pass membrane protein</topology>
    </subcellularLocation>
</comment>
<proteinExistence type="predicted"/>
<evidence type="ECO:0000313" key="7">
    <source>
        <dbReference type="Proteomes" id="UP000054007"/>
    </source>
</evidence>
<keyword evidence="4 5" id="KW-0472">Membrane</keyword>
<dbReference type="GO" id="GO:0004930">
    <property type="term" value="F:G protein-coupled receptor activity"/>
    <property type="evidence" value="ECO:0007669"/>
    <property type="project" value="TreeGrafter"/>
</dbReference>
<evidence type="ECO:0000256" key="3">
    <source>
        <dbReference type="ARBA" id="ARBA00022989"/>
    </source>
</evidence>
<feature type="transmembrane region" description="Helical" evidence="5">
    <location>
        <begin position="83"/>
        <end position="110"/>
    </location>
</feature>
<keyword evidence="2 5" id="KW-0812">Transmembrane</keyword>
<accession>A0A0D7B6C6</accession>
<gene>
    <name evidence="6" type="ORF">CYLTODRAFT_492048</name>
</gene>
<dbReference type="AlphaFoldDB" id="A0A0D7B6C6"/>
<name>A0A0D7B6C6_9AGAR</name>
<evidence type="ECO:0008006" key="8">
    <source>
        <dbReference type="Google" id="ProtNLM"/>
    </source>
</evidence>
<reference evidence="6 7" key="1">
    <citation type="journal article" date="2015" name="Fungal Genet. Biol.">
        <title>Evolution of novel wood decay mechanisms in Agaricales revealed by the genome sequences of Fistulina hepatica and Cylindrobasidium torrendii.</title>
        <authorList>
            <person name="Floudas D."/>
            <person name="Held B.W."/>
            <person name="Riley R."/>
            <person name="Nagy L.G."/>
            <person name="Koehler G."/>
            <person name="Ransdell A.S."/>
            <person name="Younus H."/>
            <person name="Chow J."/>
            <person name="Chiniquy J."/>
            <person name="Lipzen A."/>
            <person name="Tritt A."/>
            <person name="Sun H."/>
            <person name="Haridas S."/>
            <person name="LaButti K."/>
            <person name="Ohm R.A."/>
            <person name="Kues U."/>
            <person name="Blanchette R.A."/>
            <person name="Grigoriev I.V."/>
            <person name="Minto R.E."/>
            <person name="Hibbett D.S."/>
        </authorList>
    </citation>
    <scope>NUCLEOTIDE SEQUENCE [LARGE SCALE GENOMIC DNA]</scope>
    <source>
        <strain evidence="6 7">FP15055 ss-10</strain>
    </source>
</reference>
<evidence type="ECO:0000256" key="5">
    <source>
        <dbReference type="SAM" id="Phobius"/>
    </source>
</evidence>
<feature type="transmembrane region" description="Helical" evidence="5">
    <location>
        <begin position="50"/>
        <end position="71"/>
    </location>
</feature>
<keyword evidence="7" id="KW-1185">Reference proteome</keyword>
<dbReference type="Gene3D" id="1.20.1070.10">
    <property type="entry name" value="Rhodopsin 7-helix transmembrane proteins"/>
    <property type="match status" value="1"/>
</dbReference>
<dbReference type="GO" id="GO:0005886">
    <property type="term" value="C:plasma membrane"/>
    <property type="evidence" value="ECO:0007669"/>
    <property type="project" value="TreeGrafter"/>
</dbReference>
<dbReference type="EMBL" id="KN880578">
    <property type="protein sequence ID" value="KIY65745.1"/>
    <property type="molecule type" value="Genomic_DNA"/>
</dbReference>
<dbReference type="Proteomes" id="UP000054007">
    <property type="component" value="Unassembled WGS sequence"/>
</dbReference>
<dbReference type="GO" id="GO:0007189">
    <property type="term" value="P:adenylate cyclase-activating G protein-coupled receptor signaling pathway"/>
    <property type="evidence" value="ECO:0007669"/>
    <property type="project" value="TreeGrafter"/>
</dbReference>